<evidence type="ECO:0000313" key="3">
    <source>
        <dbReference type="Proteomes" id="UP000245908"/>
    </source>
</evidence>
<keyword evidence="1" id="KW-0812">Transmembrane</keyword>
<keyword evidence="1" id="KW-0472">Membrane</keyword>
<protein>
    <submittedName>
        <fullName evidence="2">Uncharacterized protein</fullName>
    </submittedName>
</protein>
<keyword evidence="1" id="KW-1133">Transmembrane helix</keyword>
<accession>A0A2T9WS85</accession>
<gene>
    <name evidence="2" type="ORF">DDW05_02535</name>
</gene>
<evidence type="ECO:0000256" key="1">
    <source>
        <dbReference type="SAM" id="Phobius"/>
    </source>
</evidence>
<comment type="caution">
    <text evidence="2">The sequence shown here is derived from an EMBL/GenBank/DDBJ whole genome shotgun (WGS) entry which is preliminary data.</text>
</comment>
<dbReference type="Proteomes" id="UP000245908">
    <property type="component" value="Unassembled WGS sequence"/>
</dbReference>
<evidence type="ECO:0000313" key="2">
    <source>
        <dbReference type="EMBL" id="PVU70659.1"/>
    </source>
</evidence>
<dbReference type="AlphaFoldDB" id="A0A2T9WS85"/>
<organism evidence="2 3">
    <name type="scientific">Nanobsidianus stetteri</name>
    <dbReference type="NCBI Taxonomy" id="1294122"/>
    <lineage>
        <taxon>Archaea</taxon>
        <taxon>Nanobdellota</taxon>
        <taxon>Candidatus Nanoarchaeia</taxon>
        <taxon>Nanoarchaeales</taxon>
        <taxon>Nanopusillaceae</taxon>
        <taxon>Candidatus Nanobsidianus</taxon>
    </lineage>
</organism>
<dbReference type="EMBL" id="QEFH01000021">
    <property type="protein sequence ID" value="PVU70659.1"/>
    <property type="molecule type" value="Genomic_DNA"/>
</dbReference>
<sequence length="79" mass="9347">MKTQLLLEQVLFIFLVLLFISGSLIFYYNYLNNLNYKNSIIKNQIYNLTLEDAKLNNQSNLLYYQGYYYSVGTVIIKNS</sequence>
<feature type="transmembrane region" description="Helical" evidence="1">
    <location>
        <begin position="12"/>
        <end position="31"/>
    </location>
</feature>
<proteinExistence type="predicted"/>
<reference evidence="2 3" key="1">
    <citation type="journal article" date="2015" name="Appl. Environ. Microbiol.">
        <title>Nanoarchaeota, Their Sulfolobales Host, and Nanoarchaeota Virus Distribution across Yellowstone National Park Hot Springs.</title>
        <authorList>
            <person name="Munson-McGee J.H."/>
            <person name="Field E.K."/>
            <person name="Bateson M."/>
            <person name="Rooney C."/>
            <person name="Stepanauskas R."/>
            <person name="Young M.J."/>
        </authorList>
    </citation>
    <scope>NUCLEOTIDE SEQUENCE [LARGE SCALE GENOMIC DNA]</scope>
    <source>
        <strain evidence="2">SCGC AB-777_O03</strain>
    </source>
</reference>
<name>A0A2T9WS85_NANST</name>